<dbReference type="SUPFAM" id="SSF50249">
    <property type="entry name" value="Nucleic acid-binding proteins"/>
    <property type="match status" value="1"/>
</dbReference>
<accession>A0A7Z0IK40</accession>
<dbReference type="Pfam" id="PF00436">
    <property type="entry name" value="SSB"/>
    <property type="match status" value="1"/>
</dbReference>
<dbReference type="PANTHER" id="PTHR10302:SF27">
    <property type="entry name" value="SINGLE-STRANDED DNA-BINDING PROTEIN"/>
    <property type="match status" value="1"/>
</dbReference>
<dbReference type="InterPro" id="IPR011344">
    <property type="entry name" value="ssDNA-bd"/>
</dbReference>
<organism evidence="5 6">
    <name type="scientific">Naumannella cuiyingiana</name>
    <dbReference type="NCBI Taxonomy" id="1347891"/>
    <lineage>
        <taxon>Bacteria</taxon>
        <taxon>Bacillati</taxon>
        <taxon>Actinomycetota</taxon>
        <taxon>Actinomycetes</taxon>
        <taxon>Propionibacteriales</taxon>
        <taxon>Propionibacteriaceae</taxon>
        <taxon>Naumannella</taxon>
    </lineage>
</organism>
<protein>
    <recommendedName>
        <fullName evidence="3">Single-stranded DNA-binding protein</fullName>
    </recommendedName>
</protein>
<sequence>MEARVTLTGRVGGPIEVKDTTGGIRVASFRLGSTPRSRRDGEWSDLPTTWLTVKCFGRLAWNVGGSLGKGEPVVVEGRLRTEQWQTKEGEDRERLVLNADVVGHDLNHGTANFRKVRVEPRPAEIANEEATAATDPALRTEEGERIDPDTGEIAA</sequence>
<dbReference type="EMBL" id="JACBZS010000001">
    <property type="protein sequence ID" value="NYI70116.1"/>
    <property type="molecule type" value="Genomic_DNA"/>
</dbReference>
<evidence type="ECO:0000313" key="5">
    <source>
        <dbReference type="EMBL" id="NYI70116.1"/>
    </source>
</evidence>
<evidence type="ECO:0000256" key="1">
    <source>
        <dbReference type="ARBA" id="ARBA00023125"/>
    </source>
</evidence>
<dbReference type="GO" id="GO:0009295">
    <property type="term" value="C:nucleoid"/>
    <property type="evidence" value="ECO:0007669"/>
    <property type="project" value="TreeGrafter"/>
</dbReference>
<dbReference type="PROSITE" id="PS50935">
    <property type="entry name" value="SSB"/>
    <property type="match status" value="1"/>
</dbReference>
<dbReference type="RefSeq" id="WP_179444103.1">
    <property type="nucleotide sequence ID" value="NZ_JACBZS010000001.1"/>
</dbReference>
<dbReference type="GO" id="GO:0006260">
    <property type="term" value="P:DNA replication"/>
    <property type="evidence" value="ECO:0007669"/>
    <property type="project" value="InterPro"/>
</dbReference>
<proteinExistence type="predicted"/>
<comment type="caution">
    <text evidence="5">The sequence shown here is derived from an EMBL/GenBank/DDBJ whole genome shotgun (WGS) entry which is preliminary data.</text>
</comment>
<dbReference type="PANTHER" id="PTHR10302">
    <property type="entry name" value="SINGLE-STRANDED DNA-BINDING PROTEIN"/>
    <property type="match status" value="1"/>
</dbReference>
<evidence type="ECO:0000313" key="6">
    <source>
        <dbReference type="Proteomes" id="UP000527616"/>
    </source>
</evidence>
<feature type="region of interest" description="Disordered" evidence="4">
    <location>
        <begin position="121"/>
        <end position="155"/>
    </location>
</feature>
<name>A0A7Z0IK40_9ACTN</name>
<dbReference type="Gene3D" id="2.40.50.140">
    <property type="entry name" value="Nucleic acid-binding proteins"/>
    <property type="match status" value="1"/>
</dbReference>
<feature type="compositionally biased region" description="Low complexity" evidence="4">
    <location>
        <begin position="123"/>
        <end position="134"/>
    </location>
</feature>
<keyword evidence="1 2" id="KW-0238">DNA-binding</keyword>
<evidence type="ECO:0000256" key="3">
    <source>
        <dbReference type="RuleBase" id="RU000524"/>
    </source>
</evidence>
<dbReference type="GO" id="GO:0003697">
    <property type="term" value="F:single-stranded DNA binding"/>
    <property type="evidence" value="ECO:0007669"/>
    <property type="project" value="InterPro"/>
</dbReference>
<dbReference type="AlphaFoldDB" id="A0A7Z0IK40"/>
<dbReference type="InterPro" id="IPR012340">
    <property type="entry name" value="NA-bd_OB-fold"/>
</dbReference>
<dbReference type="Proteomes" id="UP000527616">
    <property type="component" value="Unassembled WGS sequence"/>
</dbReference>
<keyword evidence="6" id="KW-1185">Reference proteome</keyword>
<dbReference type="InterPro" id="IPR000424">
    <property type="entry name" value="Primosome_PriB/ssb"/>
</dbReference>
<reference evidence="5 6" key="1">
    <citation type="submission" date="2020-07" db="EMBL/GenBank/DDBJ databases">
        <title>Sequencing the genomes of 1000 actinobacteria strains.</title>
        <authorList>
            <person name="Klenk H.-P."/>
        </authorList>
    </citation>
    <scope>NUCLEOTIDE SEQUENCE [LARGE SCALE GENOMIC DNA]</scope>
    <source>
        <strain evidence="5 6">DSM 103164</strain>
    </source>
</reference>
<dbReference type="NCBIfam" id="TIGR00621">
    <property type="entry name" value="ssb"/>
    <property type="match status" value="1"/>
</dbReference>
<evidence type="ECO:0000256" key="4">
    <source>
        <dbReference type="SAM" id="MobiDB-lite"/>
    </source>
</evidence>
<gene>
    <name evidence="5" type="ORF">GGQ54_000676</name>
</gene>
<feature type="compositionally biased region" description="Basic and acidic residues" evidence="4">
    <location>
        <begin position="138"/>
        <end position="148"/>
    </location>
</feature>
<dbReference type="CDD" id="cd04496">
    <property type="entry name" value="SSB_OBF"/>
    <property type="match status" value="1"/>
</dbReference>
<evidence type="ECO:0000256" key="2">
    <source>
        <dbReference type="PROSITE-ProRule" id="PRU00252"/>
    </source>
</evidence>